<organism evidence="9 10">
    <name type="scientific">Phenylobacterium deserti</name>
    <dbReference type="NCBI Taxonomy" id="1914756"/>
    <lineage>
        <taxon>Bacteria</taxon>
        <taxon>Pseudomonadati</taxon>
        <taxon>Pseudomonadota</taxon>
        <taxon>Alphaproteobacteria</taxon>
        <taxon>Caulobacterales</taxon>
        <taxon>Caulobacteraceae</taxon>
        <taxon>Phenylobacterium</taxon>
    </lineage>
</organism>
<dbReference type="GO" id="GO:0000160">
    <property type="term" value="P:phosphorelay signal transduction system"/>
    <property type="evidence" value="ECO:0007669"/>
    <property type="project" value="UniProtKB-KW"/>
</dbReference>
<feature type="domain" description="HTH luxR-type" evidence="7">
    <location>
        <begin position="135"/>
        <end position="200"/>
    </location>
</feature>
<dbReference type="CDD" id="cd06170">
    <property type="entry name" value="LuxR_C_like"/>
    <property type="match status" value="1"/>
</dbReference>
<sequence length="202" mass="22179">MTGGVVYIVDDDVALCEGLDALIRSVGLRTRCFASVAAFVEAEREEVAGCIVLDVRLPGMSGLDFQSNLQRFDIRLPVIVITGFADVPMSVRAMKAGAVDFLTKPFRDQDLLDSIAMALARDAERRAAEGNLAEIRSRYETLTPREQQVMREVVAGRLNKQVAGDLQLSEVTVKLHRGSLMRKMGVRSLADLVRCAELLKLA</sequence>
<keyword evidence="5" id="KW-0804">Transcription</keyword>
<dbReference type="GO" id="GO:0003677">
    <property type="term" value="F:DNA binding"/>
    <property type="evidence" value="ECO:0007669"/>
    <property type="project" value="UniProtKB-KW"/>
</dbReference>
<dbReference type="PANTHER" id="PTHR44688">
    <property type="entry name" value="DNA-BINDING TRANSCRIPTIONAL ACTIVATOR DEVR_DOSR"/>
    <property type="match status" value="1"/>
</dbReference>
<gene>
    <name evidence="9" type="ORF">DJ018_11070</name>
</gene>
<dbReference type="InterPro" id="IPR000792">
    <property type="entry name" value="Tscrpt_reg_LuxR_C"/>
</dbReference>
<dbReference type="Gene3D" id="3.40.50.2300">
    <property type="match status" value="1"/>
</dbReference>
<dbReference type="SUPFAM" id="SSF52172">
    <property type="entry name" value="CheY-like"/>
    <property type="match status" value="1"/>
</dbReference>
<keyword evidence="2" id="KW-0902">Two-component regulatory system</keyword>
<dbReference type="PRINTS" id="PR00038">
    <property type="entry name" value="HTHLUXR"/>
</dbReference>
<evidence type="ECO:0000313" key="9">
    <source>
        <dbReference type="EMBL" id="RAK52724.1"/>
    </source>
</evidence>
<dbReference type="Proteomes" id="UP000249725">
    <property type="component" value="Unassembled WGS sequence"/>
</dbReference>
<proteinExistence type="predicted"/>
<dbReference type="PROSITE" id="PS50043">
    <property type="entry name" value="HTH_LUXR_2"/>
    <property type="match status" value="1"/>
</dbReference>
<dbReference type="InterPro" id="IPR036388">
    <property type="entry name" value="WH-like_DNA-bd_sf"/>
</dbReference>
<dbReference type="InterPro" id="IPR016032">
    <property type="entry name" value="Sig_transdc_resp-reg_C-effctor"/>
</dbReference>
<dbReference type="SMART" id="SM00421">
    <property type="entry name" value="HTH_LUXR"/>
    <property type="match status" value="1"/>
</dbReference>
<dbReference type="Pfam" id="PF00072">
    <property type="entry name" value="Response_reg"/>
    <property type="match status" value="1"/>
</dbReference>
<name>A0A328AH82_9CAUL</name>
<dbReference type="AlphaFoldDB" id="A0A328AH82"/>
<accession>A0A328AH82</accession>
<keyword evidence="4 9" id="KW-0238">DNA-binding</keyword>
<dbReference type="Gene3D" id="1.10.10.10">
    <property type="entry name" value="Winged helix-like DNA-binding domain superfamily/Winged helix DNA-binding domain"/>
    <property type="match status" value="1"/>
</dbReference>
<evidence type="ECO:0000256" key="2">
    <source>
        <dbReference type="ARBA" id="ARBA00023012"/>
    </source>
</evidence>
<dbReference type="PROSITE" id="PS00622">
    <property type="entry name" value="HTH_LUXR_1"/>
    <property type="match status" value="1"/>
</dbReference>
<evidence type="ECO:0000256" key="3">
    <source>
        <dbReference type="ARBA" id="ARBA00023015"/>
    </source>
</evidence>
<feature type="modified residue" description="4-aspartylphosphate" evidence="6">
    <location>
        <position position="54"/>
    </location>
</feature>
<feature type="domain" description="Response regulatory" evidence="8">
    <location>
        <begin position="5"/>
        <end position="119"/>
    </location>
</feature>
<reference evidence="10" key="1">
    <citation type="submission" date="2018-05" db="EMBL/GenBank/DDBJ databases">
        <authorList>
            <person name="Li X."/>
        </authorList>
    </citation>
    <scope>NUCLEOTIDE SEQUENCE [LARGE SCALE GENOMIC DNA]</scope>
    <source>
        <strain evidence="10">YIM 73061</strain>
    </source>
</reference>
<evidence type="ECO:0000256" key="4">
    <source>
        <dbReference type="ARBA" id="ARBA00023125"/>
    </source>
</evidence>
<dbReference type="Pfam" id="PF00196">
    <property type="entry name" value="GerE"/>
    <property type="match status" value="1"/>
</dbReference>
<evidence type="ECO:0000259" key="8">
    <source>
        <dbReference type="PROSITE" id="PS50110"/>
    </source>
</evidence>
<dbReference type="CDD" id="cd17537">
    <property type="entry name" value="REC_FixJ"/>
    <property type="match status" value="1"/>
</dbReference>
<keyword evidence="1 6" id="KW-0597">Phosphoprotein</keyword>
<comment type="caution">
    <text evidence="9">The sequence shown here is derived from an EMBL/GenBank/DDBJ whole genome shotgun (WGS) entry which is preliminary data.</text>
</comment>
<evidence type="ECO:0000313" key="10">
    <source>
        <dbReference type="Proteomes" id="UP000249725"/>
    </source>
</evidence>
<protein>
    <submittedName>
        <fullName evidence="9">DNA-binding response regulator</fullName>
    </submittedName>
</protein>
<evidence type="ECO:0000256" key="6">
    <source>
        <dbReference type="PROSITE-ProRule" id="PRU00169"/>
    </source>
</evidence>
<dbReference type="InterPro" id="IPR001789">
    <property type="entry name" value="Sig_transdc_resp-reg_receiver"/>
</dbReference>
<keyword evidence="3" id="KW-0805">Transcription regulation</keyword>
<dbReference type="GO" id="GO:0006355">
    <property type="term" value="P:regulation of DNA-templated transcription"/>
    <property type="evidence" value="ECO:0007669"/>
    <property type="project" value="InterPro"/>
</dbReference>
<dbReference type="PANTHER" id="PTHR44688:SF16">
    <property type="entry name" value="DNA-BINDING TRANSCRIPTIONAL ACTIVATOR DEVR_DOSR"/>
    <property type="match status" value="1"/>
</dbReference>
<evidence type="ECO:0000256" key="5">
    <source>
        <dbReference type="ARBA" id="ARBA00023163"/>
    </source>
</evidence>
<dbReference type="OrthoDB" id="9782655at2"/>
<dbReference type="SUPFAM" id="SSF46894">
    <property type="entry name" value="C-terminal effector domain of the bipartite response regulators"/>
    <property type="match status" value="1"/>
</dbReference>
<dbReference type="RefSeq" id="WP_111515009.1">
    <property type="nucleotide sequence ID" value="NZ_QFYR01000002.1"/>
</dbReference>
<dbReference type="FunFam" id="3.40.50.2300:FF:000018">
    <property type="entry name" value="DNA-binding transcriptional regulator NtrC"/>
    <property type="match status" value="1"/>
</dbReference>
<evidence type="ECO:0000259" key="7">
    <source>
        <dbReference type="PROSITE" id="PS50043"/>
    </source>
</evidence>
<dbReference type="PROSITE" id="PS50110">
    <property type="entry name" value="RESPONSE_REGULATORY"/>
    <property type="match status" value="1"/>
</dbReference>
<dbReference type="EMBL" id="QFYR01000002">
    <property type="protein sequence ID" value="RAK52724.1"/>
    <property type="molecule type" value="Genomic_DNA"/>
</dbReference>
<dbReference type="InterPro" id="IPR011006">
    <property type="entry name" value="CheY-like_superfamily"/>
</dbReference>
<keyword evidence="10" id="KW-1185">Reference proteome</keyword>
<dbReference type="SMART" id="SM00448">
    <property type="entry name" value="REC"/>
    <property type="match status" value="1"/>
</dbReference>
<evidence type="ECO:0000256" key="1">
    <source>
        <dbReference type="ARBA" id="ARBA00022553"/>
    </source>
</evidence>